<accession>A0A177NLK7</accession>
<sequence length="64" mass="7277">MFSVKPAKSSKKAKSWHAYFKQDFSIAGLSIIFDCEPVFRAFAAWQLRACDTVAELRRTAMCTN</sequence>
<proteinExistence type="predicted"/>
<organism evidence="1 2">
    <name type="scientific">Methylomonas koyamae</name>
    <dbReference type="NCBI Taxonomy" id="702114"/>
    <lineage>
        <taxon>Bacteria</taxon>
        <taxon>Pseudomonadati</taxon>
        <taxon>Pseudomonadota</taxon>
        <taxon>Gammaproteobacteria</taxon>
        <taxon>Methylococcales</taxon>
        <taxon>Methylococcaceae</taxon>
        <taxon>Methylomonas</taxon>
    </lineage>
</organism>
<dbReference type="AlphaFoldDB" id="A0A177NLK7"/>
<evidence type="ECO:0000313" key="1">
    <source>
        <dbReference type="EMBL" id="OAI18907.1"/>
    </source>
</evidence>
<name>A0A177NLK7_9GAMM</name>
<dbReference type="EMBL" id="LUUJ01000054">
    <property type="protein sequence ID" value="OAI18907.1"/>
    <property type="molecule type" value="Genomic_DNA"/>
</dbReference>
<evidence type="ECO:0000313" key="2">
    <source>
        <dbReference type="Proteomes" id="UP000077857"/>
    </source>
</evidence>
<comment type="caution">
    <text evidence="1">The sequence shown here is derived from an EMBL/GenBank/DDBJ whole genome shotgun (WGS) entry which is preliminary data.</text>
</comment>
<gene>
    <name evidence="1" type="ORF">A1507_08360</name>
</gene>
<dbReference type="Proteomes" id="UP000077857">
    <property type="component" value="Unassembled WGS sequence"/>
</dbReference>
<reference evidence="1 2" key="1">
    <citation type="submission" date="2016-03" db="EMBL/GenBank/DDBJ databases">
        <authorList>
            <person name="Ploux O."/>
        </authorList>
    </citation>
    <scope>NUCLEOTIDE SEQUENCE [LARGE SCALE GENOMIC DNA]</scope>
    <source>
        <strain evidence="1 2">R-45378</strain>
    </source>
</reference>
<protein>
    <submittedName>
        <fullName evidence="1">Uncharacterized protein</fullName>
    </submittedName>
</protein>